<feature type="active site" description="Charge relay system" evidence="6">
    <location>
        <position position="398"/>
    </location>
</feature>
<organism evidence="11 12">
    <name type="scientific">Polaribacter gangjinensis</name>
    <dbReference type="NCBI Taxonomy" id="574710"/>
    <lineage>
        <taxon>Bacteria</taxon>
        <taxon>Pseudomonadati</taxon>
        <taxon>Bacteroidota</taxon>
        <taxon>Flavobacteriia</taxon>
        <taxon>Flavobacteriales</taxon>
        <taxon>Flavobacteriaceae</taxon>
    </lineage>
</organism>
<feature type="active site" description="Charge relay system" evidence="6">
    <location>
        <position position="179"/>
    </location>
</feature>
<feature type="signal peptide" evidence="8">
    <location>
        <begin position="1"/>
        <end position="18"/>
    </location>
</feature>
<evidence type="ECO:0000256" key="4">
    <source>
        <dbReference type="ARBA" id="ARBA00022801"/>
    </source>
</evidence>
<dbReference type="PROSITE" id="PS00138">
    <property type="entry name" value="SUBTILASE_SER"/>
    <property type="match status" value="1"/>
</dbReference>
<evidence type="ECO:0000256" key="7">
    <source>
        <dbReference type="RuleBase" id="RU003355"/>
    </source>
</evidence>
<dbReference type="PROSITE" id="PS51892">
    <property type="entry name" value="SUBTILASE"/>
    <property type="match status" value="1"/>
</dbReference>
<evidence type="ECO:0000256" key="6">
    <source>
        <dbReference type="PROSITE-ProRule" id="PRU01240"/>
    </source>
</evidence>
<evidence type="ECO:0000256" key="8">
    <source>
        <dbReference type="SAM" id="SignalP"/>
    </source>
</evidence>
<dbReference type="GO" id="GO:0006508">
    <property type="term" value="P:proteolysis"/>
    <property type="evidence" value="ECO:0007669"/>
    <property type="project" value="UniProtKB-KW"/>
</dbReference>
<dbReference type="InterPro" id="IPR026444">
    <property type="entry name" value="Secre_tail"/>
</dbReference>
<dbReference type="GO" id="GO:0004252">
    <property type="term" value="F:serine-type endopeptidase activity"/>
    <property type="evidence" value="ECO:0007669"/>
    <property type="project" value="UniProtKB-UniRule"/>
</dbReference>
<proteinExistence type="inferred from homology"/>
<evidence type="ECO:0000259" key="10">
    <source>
        <dbReference type="Pfam" id="PF18962"/>
    </source>
</evidence>
<dbReference type="SUPFAM" id="SSF52743">
    <property type="entry name" value="Subtilisin-like"/>
    <property type="match status" value="1"/>
</dbReference>
<dbReference type="PANTHER" id="PTHR43399">
    <property type="entry name" value="SUBTILISIN-RELATED"/>
    <property type="match status" value="1"/>
</dbReference>
<keyword evidence="4 6" id="KW-0378">Hydrolase</keyword>
<accession>A0A2S7W906</accession>
<dbReference type="Proteomes" id="UP000237608">
    <property type="component" value="Unassembled WGS sequence"/>
</dbReference>
<evidence type="ECO:0008006" key="13">
    <source>
        <dbReference type="Google" id="ProtNLM"/>
    </source>
</evidence>
<feature type="domain" description="Peptidase S8/S53" evidence="9">
    <location>
        <begin position="170"/>
        <end position="414"/>
    </location>
</feature>
<evidence type="ECO:0000256" key="3">
    <source>
        <dbReference type="ARBA" id="ARBA00022729"/>
    </source>
</evidence>
<evidence type="ECO:0000313" key="12">
    <source>
        <dbReference type="Proteomes" id="UP000237608"/>
    </source>
</evidence>
<dbReference type="Pfam" id="PF00082">
    <property type="entry name" value="Peptidase_S8"/>
    <property type="match status" value="1"/>
</dbReference>
<dbReference type="PANTHER" id="PTHR43399:SF4">
    <property type="entry name" value="CELL WALL-ASSOCIATED PROTEASE"/>
    <property type="match status" value="1"/>
</dbReference>
<dbReference type="CDD" id="cd07493">
    <property type="entry name" value="Peptidases_S8_9"/>
    <property type="match status" value="1"/>
</dbReference>
<comment type="similarity">
    <text evidence="1 6 7">Belongs to the peptidase S8 family.</text>
</comment>
<evidence type="ECO:0000256" key="1">
    <source>
        <dbReference type="ARBA" id="ARBA00011073"/>
    </source>
</evidence>
<reference evidence="11 12" key="1">
    <citation type="submission" date="2016-12" db="EMBL/GenBank/DDBJ databases">
        <title>Trade-off between light-utilization and light-protection in marine flavobacteria.</title>
        <authorList>
            <person name="Kumagai Y."/>
            <person name="Yoshizawa S."/>
            <person name="Kogure K."/>
            <person name="Iwasaki W."/>
        </authorList>
    </citation>
    <scope>NUCLEOTIDE SEQUENCE [LARGE SCALE GENOMIC DNA]</scope>
    <source>
        <strain evidence="11 12">KCTC 22729</strain>
    </source>
</reference>
<dbReference type="InterPro" id="IPR023828">
    <property type="entry name" value="Peptidase_S8_Ser-AS"/>
</dbReference>
<dbReference type="InterPro" id="IPR036852">
    <property type="entry name" value="Peptidase_S8/S53_dom_sf"/>
</dbReference>
<dbReference type="EMBL" id="MSCL01000001">
    <property type="protein sequence ID" value="PQJ74110.1"/>
    <property type="molecule type" value="Genomic_DNA"/>
</dbReference>
<gene>
    <name evidence="11" type="ORF">BTO13_01945</name>
</gene>
<sequence length="555" mass="61571">MKKVLFLYFLISSFFLFSQQEDAWLYLNDKPNSAIFLANPLQMLSQRSLDRRTMQQIKLDETDVPIDENYYNQLKNIGAITILGKSKWLNAIHVQGTENDIKNLSSIFTFINRIEFANKNLNGNKRSSKKITAKHHQKFQNSFTDFVYGSAENQIKMLKGDYLHQQNLTGEGQIIAVLDAGFPNVNTLPAFKRVRDNNQILGGYNFADRNSNFYSRDSHGTNVLSTIAGFIQNEFVGSAPDAKFYLFITEIAETETVLEETLWVEAAEKADSLGVNVINTSLGYSTFDNPSHNYSYADMDGKTTFISRGAEIADSKGILVVNSAGNEGDNSWNYIVAPADATSVISVGAVNYQGTIASFSSFGPSSDGRVKPEILAQGVNAAVINHSNGTIISANGTSFSSPIMAGLIACLNQNSFFLLKSSSPKKSKSAQNLNYYLKKSIYESADRFSNPTAQHGFGIPNFQVALNNYTASLEDSILTNIKISPNPVKNSFNIQFLENSSSTYSLEIYNVLGKKVFEKQVISSENIEITTFKKGIYFLKIFSDLGSRTIKILKE</sequence>
<keyword evidence="12" id="KW-1185">Reference proteome</keyword>
<feature type="chain" id="PRO_5015404341" description="Peptidase S8" evidence="8">
    <location>
        <begin position="19"/>
        <end position="555"/>
    </location>
</feature>
<keyword evidence="5 6" id="KW-0720">Serine protease</keyword>
<dbReference type="NCBIfam" id="TIGR04183">
    <property type="entry name" value="Por_Secre_tail"/>
    <property type="match status" value="1"/>
</dbReference>
<dbReference type="InterPro" id="IPR023827">
    <property type="entry name" value="Peptidase_S8_Asp-AS"/>
</dbReference>
<evidence type="ECO:0000313" key="11">
    <source>
        <dbReference type="EMBL" id="PQJ74110.1"/>
    </source>
</evidence>
<feature type="domain" description="Secretion system C-terminal sorting" evidence="10">
    <location>
        <begin position="483"/>
        <end position="549"/>
    </location>
</feature>
<dbReference type="OrthoDB" id="1407599at2"/>
<dbReference type="PROSITE" id="PS00136">
    <property type="entry name" value="SUBTILASE_ASP"/>
    <property type="match status" value="1"/>
</dbReference>
<dbReference type="RefSeq" id="WP_105045261.1">
    <property type="nucleotide sequence ID" value="NZ_CP150662.1"/>
</dbReference>
<comment type="caution">
    <text evidence="11">The sequence shown here is derived from an EMBL/GenBank/DDBJ whole genome shotgun (WGS) entry which is preliminary data.</text>
</comment>
<evidence type="ECO:0000259" key="9">
    <source>
        <dbReference type="Pfam" id="PF00082"/>
    </source>
</evidence>
<dbReference type="AlphaFoldDB" id="A0A2S7W906"/>
<dbReference type="InterPro" id="IPR000209">
    <property type="entry name" value="Peptidase_S8/S53_dom"/>
</dbReference>
<dbReference type="InterPro" id="IPR017317">
    <property type="entry name" value="Pept_S8_subtilisin_bacteroid-2"/>
</dbReference>
<dbReference type="Pfam" id="PF18962">
    <property type="entry name" value="Por_Secre_tail"/>
    <property type="match status" value="1"/>
</dbReference>
<keyword evidence="2 6" id="KW-0645">Protease</keyword>
<protein>
    <recommendedName>
        <fullName evidence="13">Peptidase S8</fullName>
    </recommendedName>
</protein>
<dbReference type="Gene3D" id="3.40.50.200">
    <property type="entry name" value="Peptidase S8/S53 domain"/>
    <property type="match status" value="1"/>
</dbReference>
<dbReference type="PRINTS" id="PR00723">
    <property type="entry name" value="SUBTILISIN"/>
</dbReference>
<dbReference type="InterPro" id="IPR051048">
    <property type="entry name" value="Peptidase_S8/S53_subtilisin"/>
</dbReference>
<evidence type="ECO:0000256" key="5">
    <source>
        <dbReference type="ARBA" id="ARBA00022825"/>
    </source>
</evidence>
<dbReference type="PIRSF" id="PIRSF037903">
    <property type="entry name" value="Subtilisin_rel_GFO_2223"/>
    <property type="match status" value="1"/>
</dbReference>
<name>A0A2S7W906_9FLAO</name>
<dbReference type="InterPro" id="IPR015500">
    <property type="entry name" value="Peptidase_S8_subtilisin-rel"/>
</dbReference>
<feature type="active site" description="Charge relay system" evidence="6">
    <location>
        <position position="219"/>
    </location>
</feature>
<evidence type="ECO:0000256" key="2">
    <source>
        <dbReference type="ARBA" id="ARBA00022670"/>
    </source>
</evidence>
<keyword evidence="3 8" id="KW-0732">Signal</keyword>